<keyword evidence="2" id="KW-0732">Signal</keyword>
<reference evidence="4" key="1">
    <citation type="submission" date="2022-11" db="UniProtKB">
        <authorList>
            <consortium name="WormBaseParasite"/>
        </authorList>
    </citation>
    <scope>IDENTIFICATION</scope>
</reference>
<dbReference type="AlphaFoldDB" id="A0A914PV67"/>
<proteinExistence type="predicted"/>
<accession>A0A914PV67</accession>
<feature type="chain" id="PRO_5036996890" evidence="2">
    <location>
        <begin position="18"/>
        <end position="123"/>
    </location>
</feature>
<evidence type="ECO:0000256" key="1">
    <source>
        <dbReference type="SAM" id="MobiDB-lite"/>
    </source>
</evidence>
<evidence type="ECO:0000313" key="4">
    <source>
        <dbReference type="WBParaSite" id="PDA_v2.g22177.t1"/>
    </source>
</evidence>
<keyword evidence="3" id="KW-1185">Reference proteome</keyword>
<feature type="signal peptide" evidence="2">
    <location>
        <begin position="1"/>
        <end position="17"/>
    </location>
</feature>
<feature type="compositionally biased region" description="Low complexity" evidence="1">
    <location>
        <begin position="45"/>
        <end position="61"/>
    </location>
</feature>
<dbReference type="Proteomes" id="UP000887578">
    <property type="component" value="Unplaced"/>
</dbReference>
<name>A0A914PV67_9BILA</name>
<feature type="region of interest" description="Disordered" evidence="1">
    <location>
        <begin position="35"/>
        <end position="61"/>
    </location>
</feature>
<protein>
    <submittedName>
        <fullName evidence="4">Uncharacterized protein</fullName>
    </submittedName>
</protein>
<sequence>MVRILCLLLCLIGAASAYGIFGINLFGGENKSLIKPSGAPPFGTPPSGSSSGIPPSGAPPISGAPNVLFPIILRPKRSGGIGAMPDTEPFFLTRKPQILGQQGPRHPLYEPRIADSNEQGPLL</sequence>
<feature type="region of interest" description="Disordered" evidence="1">
    <location>
        <begin position="101"/>
        <end position="123"/>
    </location>
</feature>
<dbReference type="WBParaSite" id="PDA_v2.g22177.t1">
    <property type="protein sequence ID" value="PDA_v2.g22177.t1"/>
    <property type="gene ID" value="PDA_v2.g22177"/>
</dbReference>
<evidence type="ECO:0000313" key="3">
    <source>
        <dbReference type="Proteomes" id="UP000887578"/>
    </source>
</evidence>
<organism evidence="3 4">
    <name type="scientific">Panagrolaimus davidi</name>
    <dbReference type="NCBI Taxonomy" id="227884"/>
    <lineage>
        <taxon>Eukaryota</taxon>
        <taxon>Metazoa</taxon>
        <taxon>Ecdysozoa</taxon>
        <taxon>Nematoda</taxon>
        <taxon>Chromadorea</taxon>
        <taxon>Rhabditida</taxon>
        <taxon>Tylenchina</taxon>
        <taxon>Panagrolaimomorpha</taxon>
        <taxon>Panagrolaimoidea</taxon>
        <taxon>Panagrolaimidae</taxon>
        <taxon>Panagrolaimus</taxon>
    </lineage>
</organism>
<evidence type="ECO:0000256" key="2">
    <source>
        <dbReference type="SAM" id="SignalP"/>
    </source>
</evidence>